<name>C4WMU4_9HYPH</name>
<evidence type="ECO:0000313" key="2">
    <source>
        <dbReference type="EMBL" id="EEQ93256.1"/>
    </source>
</evidence>
<dbReference type="InterPro" id="IPR029787">
    <property type="entry name" value="Nucleotide_cyclase"/>
</dbReference>
<dbReference type="Pfam" id="PF00990">
    <property type="entry name" value="GGDEF"/>
    <property type="match status" value="1"/>
</dbReference>
<dbReference type="PANTHER" id="PTHR44757">
    <property type="entry name" value="DIGUANYLATE CYCLASE DGCP"/>
    <property type="match status" value="1"/>
</dbReference>
<dbReference type="Gene3D" id="3.30.450.20">
    <property type="entry name" value="PAS domain"/>
    <property type="match status" value="2"/>
</dbReference>
<dbReference type="SUPFAM" id="SSF55785">
    <property type="entry name" value="PYP-like sensor domain (PAS domain)"/>
    <property type="match status" value="2"/>
</dbReference>
<dbReference type="InterPro" id="IPR035965">
    <property type="entry name" value="PAS-like_dom_sf"/>
</dbReference>
<dbReference type="CDD" id="cd01949">
    <property type="entry name" value="GGDEF"/>
    <property type="match status" value="1"/>
</dbReference>
<dbReference type="InterPro" id="IPR000160">
    <property type="entry name" value="GGDEF_dom"/>
</dbReference>
<protein>
    <submittedName>
        <fullName evidence="2">Diguanylate cyclase (GGDEF) domain-containing protein</fullName>
    </submittedName>
</protein>
<sequence>MFRQKVGTESMNIESALSDSANIFDLAPISLWLEDYSGLREQFEEWRALGVTDLRAFLHEDTTRLRICTSHIRVLKVNRKTLSLFEADSVDHLVTNLERVFRDDMLDPHIEEMVQLWEGGNAFSSDTINYTLKGKRLDIQLKGVVLPGYEHTWERVLLAIEDVTAREDARREQDRHKQHAQGLFEHSPVSLWVEDFSRIKHLMDDVRQRGIVDFRVFTDVHPEFVRQCMSEIRVLEINSETLALFLAPDKKTLLQNLPHIFKDEMEASFREQLIDLWNGVLFQRREVVNYALDGTERHVLLQFSVLPGHEQDWSLVQVALTDITARKKAEAYLEYLGKHDVLTKLHNRAFYVDELNRLERKGHAPISIIIIDLNGLKAANDQWGHATGDGLLRRLGEVLNEAVRQPGHAARIGGDEFAVVLPYVDERGAEAMVEDIQRLVDINNQYYSQLKLNLSIGTATSMPGEKLETVAKRADLLMYENKRQQYTSRV</sequence>
<reference evidence="2 3" key="1">
    <citation type="submission" date="2009-05" db="EMBL/GenBank/DDBJ databases">
        <authorList>
            <person name="Setubal J.C."/>
            <person name="Boyle S."/>
            <person name="Crasta O.R."/>
            <person name="Gillespie J.J."/>
            <person name="Kenyon R.W."/>
            <person name="Lu J."/>
            <person name="Mane S."/>
            <person name="Nagrani S."/>
            <person name="Shallom J.M."/>
            <person name="Shallom S."/>
            <person name="Shukla M."/>
            <person name="Snyder E.E."/>
            <person name="Sobral B.W."/>
            <person name="Wattam A.R."/>
            <person name="Will R."/>
            <person name="Williams K."/>
            <person name="Yoo H."/>
            <person name="Munk C."/>
            <person name="Tapia R."/>
            <person name="Green L."/>
            <person name="Rogers Y."/>
            <person name="Detter J.C."/>
            <person name="Bruce D."/>
            <person name="Brettin T.S."/>
            <person name="Tsolis R."/>
        </authorList>
    </citation>
    <scope>NUCLEOTIDE SEQUENCE [LARGE SCALE GENOMIC DNA]</scope>
    <source>
        <strain evidence="2 3">LMG 3301</strain>
    </source>
</reference>
<dbReference type="HOGENOM" id="CLU_043530_0_0_5"/>
<dbReference type="NCBIfam" id="TIGR00254">
    <property type="entry name" value="GGDEF"/>
    <property type="match status" value="1"/>
</dbReference>
<dbReference type="AlphaFoldDB" id="C4WMU4"/>
<dbReference type="PANTHER" id="PTHR44757:SF2">
    <property type="entry name" value="BIOFILM ARCHITECTURE MAINTENANCE PROTEIN MBAA"/>
    <property type="match status" value="1"/>
</dbReference>
<dbReference type="Gene3D" id="3.30.70.270">
    <property type="match status" value="1"/>
</dbReference>
<dbReference type="InterPro" id="IPR052155">
    <property type="entry name" value="Biofilm_reg_signaling"/>
</dbReference>
<organism evidence="2 3">
    <name type="scientific">Brucella intermedia LMG 3301</name>
    <dbReference type="NCBI Taxonomy" id="641118"/>
    <lineage>
        <taxon>Bacteria</taxon>
        <taxon>Pseudomonadati</taxon>
        <taxon>Pseudomonadota</taxon>
        <taxon>Alphaproteobacteria</taxon>
        <taxon>Hyphomicrobiales</taxon>
        <taxon>Brucellaceae</taxon>
        <taxon>Brucella/Ochrobactrum group</taxon>
        <taxon>Brucella</taxon>
    </lineage>
</organism>
<evidence type="ECO:0000313" key="3">
    <source>
        <dbReference type="Proteomes" id="UP000004386"/>
    </source>
</evidence>
<dbReference type="InterPro" id="IPR043128">
    <property type="entry name" value="Rev_trsase/Diguanyl_cyclase"/>
</dbReference>
<dbReference type="SMART" id="SM00267">
    <property type="entry name" value="GGDEF"/>
    <property type="match status" value="1"/>
</dbReference>
<comment type="caution">
    <text evidence="2">The sequence shown here is derived from an EMBL/GenBank/DDBJ whole genome shotgun (WGS) entry which is preliminary data.</text>
</comment>
<dbReference type="Proteomes" id="UP000004386">
    <property type="component" value="Unassembled WGS sequence"/>
</dbReference>
<dbReference type="SUPFAM" id="SSF55073">
    <property type="entry name" value="Nucleotide cyclase"/>
    <property type="match status" value="1"/>
</dbReference>
<gene>
    <name evidence="2" type="ORF">OINT_2000397</name>
</gene>
<evidence type="ECO:0000259" key="1">
    <source>
        <dbReference type="PROSITE" id="PS50887"/>
    </source>
</evidence>
<dbReference type="PROSITE" id="PS50887">
    <property type="entry name" value="GGDEF"/>
    <property type="match status" value="1"/>
</dbReference>
<proteinExistence type="predicted"/>
<feature type="domain" description="GGDEF" evidence="1">
    <location>
        <begin position="364"/>
        <end position="490"/>
    </location>
</feature>
<accession>C4WMU4</accession>
<dbReference type="EMBL" id="ACQA01000002">
    <property type="protein sequence ID" value="EEQ93256.1"/>
    <property type="molecule type" value="Genomic_DNA"/>
</dbReference>